<evidence type="ECO:0000313" key="5">
    <source>
        <dbReference type="Proteomes" id="UP000465263"/>
    </source>
</evidence>
<reference evidence="4 5" key="1">
    <citation type="journal article" date="2019" name="Emerg. Microbes Infect.">
        <title>Comprehensive subspecies identification of 175 nontuberculous mycobacteria species based on 7547 genomic profiles.</title>
        <authorList>
            <person name="Matsumoto Y."/>
            <person name="Kinjo T."/>
            <person name="Motooka D."/>
            <person name="Nabeya D."/>
            <person name="Jung N."/>
            <person name="Uechi K."/>
            <person name="Horii T."/>
            <person name="Iida T."/>
            <person name="Fujita J."/>
            <person name="Nakamura S."/>
        </authorList>
    </citation>
    <scope>NUCLEOTIDE SEQUENCE [LARGE SCALE GENOMIC DNA]</scope>
    <source>
        <strain evidence="4 5">JCM 16017</strain>
    </source>
</reference>
<organism evidence="4 5">
    <name type="scientific">Mycolicibacter senuensis</name>
    <dbReference type="NCBI Taxonomy" id="386913"/>
    <lineage>
        <taxon>Bacteria</taxon>
        <taxon>Bacillati</taxon>
        <taxon>Actinomycetota</taxon>
        <taxon>Actinomycetes</taxon>
        <taxon>Mycobacteriales</taxon>
        <taxon>Mycobacteriaceae</taxon>
        <taxon>Mycolicibacter</taxon>
    </lineage>
</organism>
<dbReference type="InterPro" id="IPR001054">
    <property type="entry name" value="A/G_cyclase"/>
</dbReference>
<evidence type="ECO:0000259" key="3">
    <source>
        <dbReference type="PROSITE" id="PS50125"/>
    </source>
</evidence>
<dbReference type="GO" id="GO:0004016">
    <property type="term" value="F:adenylate cyclase activity"/>
    <property type="evidence" value="ECO:0007669"/>
    <property type="project" value="UniProtKB-ARBA"/>
</dbReference>
<dbReference type="Proteomes" id="UP000465263">
    <property type="component" value="Unassembled WGS sequence"/>
</dbReference>
<name>A0A7I9XIF9_9MYCO</name>
<evidence type="ECO:0000313" key="4">
    <source>
        <dbReference type="EMBL" id="GFG69755.1"/>
    </source>
</evidence>
<comment type="caution">
    <text evidence="4">The sequence shown here is derived from an EMBL/GenBank/DDBJ whole genome shotgun (WGS) entry which is preliminary data.</text>
</comment>
<dbReference type="Pfam" id="PF13191">
    <property type="entry name" value="AAA_16"/>
    <property type="match status" value="1"/>
</dbReference>
<proteinExistence type="predicted"/>
<keyword evidence="1" id="KW-0547">Nucleotide-binding</keyword>
<dbReference type="OrthoDB" id="5476461at2"/>
<dbReference type="GO" id="GO:0009190">
    <property type="term" value="P:cyclic nucleotide biosynthetic process"/>
    <property type="evidence" value="ECO:0007669"/>
    <property type="project" value="InterPro"/>
</dbReference>
<evidence type="ECO:0000256" key="2">
    <source>
        <dbReference type="ARBA" id="ARBA00022840"/>
    </source>
</evidence>
<keyword evidence="5" id="KW-1185">Reference proteome</keyword>
<dbReference type="GO" id="GO:0035556">
    <property type="term" value="P:intracellular signal transduction"/>
    <property type="evidence" value="ECO:0007669"/>
    <property type="project" value="InterPro"/>
</dbReference>
<accession>A0A7I9XIF9</accession>
<dbReference type="RefSeq" id="WP_085081630.1">
    <property type="nucleotide sequence ID" value="NZ_BLKV01000001.1"/>
</dbReference>
<dbReference type="Gene3D" id="3.30.70.1230">
    <property type="entry name" value="Nucleotide cyclase"/>
    <property type="match status" value="1"/>
</dbReference>
<dbReference type="InterPro" id="IPR029787">
    <property type="entry name" value="Nucleotide_cyclase"/>
</dbReference>
<dbReference type="EMBL" id="BLKV01000001">
    <property type="protein sequence ID" value="GFG69755.1"/>
    <property type="molecule type" value="Genomic_DNA"/>
</dbReference>
<dbReference type="AlphaFoldDB" id="A0A7I9XIF9"/>
<dbReference type="PANTHER" id="PTHR16305">
    <property type="entry name" value="TESTICULAR SOLUBLE ADENYLYL CYCLASE"/>
    <property type="match status" value="1"/>
</dbReference>
<dbReference type="Pfam" id="PF00211">
    <property type="entry name" value="Guanylate_cyc"/>
    <property type="match status" value="1"/>
</dbReference>
<dbReference type="SUPFAM" id="SSF52540">
    <property type="entry name" value="P-loop containing nucleoside triphosphate hydrolases"/>
    <property type="match status" value="1"/>
</dbReference>
<dbReference type="InterPro" id="IPR041664">
    <property type="entry name" value="AAA_16"/>
</dbReference>
<gene>
    <name evidence="4" type="ORF">MSEN_14750</name>
</gene>
<dbReference type="GO" id="GO:0005524">
    <property type="term" value="F:ATP binding"/>
    <property type="evidence" value="ECO:0007669"/>
    <property type="project" value="UniProtKB-KW"/>
</dbReference>
<feature type="domain" description="Guanylate cyclase" evidence="3">
    <location>
        <begin position="41"/>
        <end position="172"/>
    </location>
</feature>
<dbReference type="GO" id="GO:0005737">
    <property type="term" value="C:cytoplasm"/>
    <property type="evidence" value="ECO:0007669"/>
    <property type="project" value="TreeGrafter"/>
</dbReference>
<dbReference type="CDD" id="cd07302">
    <property type="entry name" value="CHD"/>
    <property type="match status" value="1"/>
</dbReference>
<sequence>MTATPACATCGTEPRSGARFCDGCGSPIAPAGNHAEYKQVTVLFADVVHSMQIAAAVGTERLREIMTDLVARTAAVVQRFGGTVDKFTGDGIMAIFGAPVALEDHAVRACLAALGVQEQARGLAEEVREHDAVDLRLRVGINSGEVIVGDIGSGAPGYTAVGEQVGMAQRMESVAPPGGVMLSAATAQLVAAVSVLGEPESVRIKGVGNPVPAQRLLSMIPRRRRDRSAESLLVGREPELTELEAMLGRAVNGRGSAVCLVGSAGIGKTRLVDEVVQCAKDHGVEVFSAFCEAHTTDVAFHVVAGLLGAAARTGGVDDNDMRATVRARVPDADPEDMLLLDDLLGIVEPGTELPKIDPDARRRRLTALINTAQLARTHPAIFVVEDVHWVDEVSESMLTDFLSVIADTCSLVLITCRPEYRGPLLQVPGVAAMSLEPLDDRQTSLLVAELLGTHRSVTEVAGIIAEHSAGNPLFAEEITRELAQRGVLVGDRGDYLCRTAATEIHVPATLQATLAARIDRLGATAKQTLAAAAVIGSRFSRALLAGLGVDPCVDELVSAELIEPLPPSTPDADYAFQHPLIRMVAYEAQLKSGRAEVHRRLAAALESRDPAAADQNAALIAEHWEAAGEHHSAYGWQLRAAAWALNRDITAARMSWERAQKIADTLPADAPNRTAMRIAPRTMLCGIAWRAGLDDIPSRFEELRALCDADGDKPSLAIAMAGLVIGCVYQDRVHQASELASETMALLDSIGDPALTVGLSFAAIYAKTELDGWDDVAEWSQRVIDLADGDPTKGSFLLGCPLAVVLAERSIARWRLGYAGWRDDQQCALAMARDTDPLSFVVAVAFTYQCGIAYGVLHPDDATVRTIEEALSHAERSGDDYTLAKARQTLGFALLHRPTAGERRRGQQILAEVRGVGEFPITLVLLARERARHGEREHALPLIRTIADQLVRGGQLLGWGFHATNVLVETLLEGATATDLAEAEAAIELLATAPAEENLAIRDIWLLRLQALLARARDNTAQYADFRDRYRGMAETLGFEGHLAWAEAMP</sequence>
<protein>
    <recommendedName>
        <fullName evidence="3">Guanylate cyclase domain-containing protein</fullName>
    </recommendedName>
</protein>
<dbReference type="PANTHER" id="PTHR16305:SF28">
    <property type="entry name" value="GUANYLATE CYCLASE DOMAIN-CONTAINING PROTEIN"/>
    <property type="match status" value="1"/>
</dbReference>
<evidence type="ECO:0000256" key="1">
    <source>
        <dbReference type="ARBA" id="ARBA00022741"/>
    </source>
</evidence>
<dbReference type="Gene3D" id="3.40.50.300">
    <property type="entry name" value="P-loop containing nucleotide triphosphate hydrolases"/>
    <property type="match status" value="1"/>
</dbReference>
<dbReference type="SMART" id="SM00044">
    <property type="entry name" value="CYCc"/>
    <property type="match status" value="1"/>
</dbReference>
<dbReference type="InterPro" id="IPR027417">
    <property type="entry name" value="P-loop_NTPase"/>
</dbReference>
<dbReference type="SUPFAM" id="SSF55073">
    <property type="entry name" value="Nucleotide cyclase"/>
    <property type="match status" value="1"/>
</dbReference>
<keyword evidence="2" id="KW-0067">ATP-binding</keyword>
<dbReference type="PROSITE" id="PS50125">
    <property type="entry name" value="GUANYLATE_CYCLASE_2"/>
    <property type="match status" value="1"/>
</dbReference>